<dbReference type="InterPro" id="IPR013221">
    <property type="entry name" value="Mur_ligase_cen"/>
</dbReference>
<reference evidence="26 27" key="1">
    <citation type="submission" date="2019-09" db="EMBL/GenBank/DDBJ databases">
        <title>Hybrid Assembly of the complete Genome of the Deep-Sea Bacterium Moritella marina from long Nanopore and Illumina reads.</title>
        <authorList>
            <person name="Magin S."/>
            <person name="Georgoulis A."/>
            <person name="Papadimitriou K."/>
            <person name="Iliakis G."/>
            <person name="Vorgias C.E."/>
        </authorList>
    </citation>
    <scope>NUCLEOTIDE SEQUENCE [LARGE SCALE GENOMIC DNA]</scope>
    <source>
        <strain evidence="26 27">MP-1</strain>
    </source>
</reference>
<evidence type="ECO:0000256" key="19">
    <source>
        <dbReference type="ARBA" id="ARBA00047493"/>
    </source>
</evidence>
<evidence type="ECO:0000256" key="16">
    <source>
        <dbReference type="ARBA" id="ARBA00030048"/>
    </source>
</evidence>
<comment type="cofactor">
    <cofactor evidence="1">
        <name>Mg(2+)</name>
        <dbReference type="ChEBI" id="CHEBI:18420"/>
    </cofactor>
</comment>
<evidence type="ECO:0000256" key="13">
    <source>
        <dbReference type="ARBA" id="ARBA00022840"/>
    </source>
</evidence>
<dbReference type="GO" id="GO:0046656">
    <property type="term" value="P:folic acid biosynthetic process"/>
    <property type="evidence" value="ECO:0007669"/>
    <property type="project" value="UniProtKB-KW"/>
</dbReference>
<evidence type="ECO:0000256" key="3">
    <source>
        <dbReference type="ARBA" id="ARBA00004799"/>
    </source>
</evidence>
<keyword evidence="13 23" id="KW-0067">ATP-binding</keyword>
<proteinExistence type="inferred from homology"/>
<dbReference type="GO" id="GO:0046654">
    <property type="term" value="P:tetrahydrofolate biosynthetic process"/>
    <property type="evidence" value="ECO:0007669"/>
    <property type="project" value="UniProtKB-UniPathway"/>
</dbReference>
<comment type="catalytic activity">
    <reaction evidence="22">
        <text>7,8-dihydropteroate + L-glutamate + ATP = 7,8-dihydrofolate + ADP + phosphate + H(+)</text>
        <dbReference type="Rhea" id="RHEA:23584"/>
        <dbReference type="ChEBI" id="CHEBI:15378"/>
        <dbReference type="ChEBI" id="CHEBI:17839"/>
        <dbReference type="ChEBI" id="CHEBI:29985"/>
        <dbReference type="ChEBI" id="CHEBI:30616"/>
        <dbReference type="ChEBI" id="CHEBI:43474"/>
        <dbReference type="ChEBI" id="CHEBI:57451"/>
        <dbReference type="ChEBI" id="CHEBI:456216"/>
        <dbReference type="EC" id="6.3.2.12"/>
    </reaction>
</comment>
<dbReference type="GO" id="GO:0004326">
    <property type="term" value="F:tetrahydrofolylpolyglutamate synthase activity"/>
    <property type="evidence" value="ECO:0007669"/>
    <property type="project" value="UniProtKB-EC"/>
</dbReference>
<dbReference type="SUPFAM" id="SSF53244">
    <property type="entry name" value="MurD-like peptide ligases, peptide-binding domain"/>
    <property type="match status" value="1"/>
</dbReference>
<dbReference type="PROSITE" id="PS01012">
    <property type="entry name" value="FOLYLPOLYGLU_SYNT_2"/>
    <property type="match status" value="1"/>
</dbReference>
<dbReference type="RefSeq" id="WP_019440986.1">
    <property type="nucleotide sequence ID" value="NZ_ALOE01000012.1"/>
</dbReference>
<keyword evidence="27" id="KW-1185">Reference proteome</keyword>
<comment type="similarity">
    <text evidence="5 23">Belongs to the folylpolyglutamate synthase family.</text>
</comment>
<evidence type="ECO:0000259" key="25">
    <source>
        <dbReference type="Pfam" id="PF08245"/>
    </source>
</evidence>
<dbReference type="AlphaFoldDB" id="A0A5J6WIC8"/>
<evidence type="ECO:0000256" key="9">
    <source>
        <dbReference type="ARBA" id="ARBA00019357"/>
    </source>
</evidence>
<dbReference type="Gene3D" id="3.40.1190.10">
    <property type="entry name" value="Mur-like, catalytic domain"/>
    <property type="match status" value="1"/>
</dbReference>
<dbReference type="NCBIfam" id="NF008101">
    <property type="entry name" value="PRK10846.1"/>
    <property type="match status" value="1"/>
</dbReference>
<evidence type="ECO:0000256" key="14">
    <source>
        <dbReference type="ARBA" id="ARBA00022842"/>
    </source>
</evidence>
<dbReference type="OrthoDB" id="9809356at2"/>
<dbReference type="EMBL" id="CP044399">
    <property type="protein sequence ID" value="QFI36931.1"/>
    <property type="molecule type" value="Genomic_DNA"/>
</dbReference>
<dbReference type="Pfam" id="PF02875">
    <property type="entry name" value="Mur_ligase_C"/>
    <property type="match status" value="1"/>
</dbReference>
<keyword evidence="14" id="KW-0460">Magnesium</keyword>
<evidence type="ECO:0000256" key="18">
    <source>
        <dbReference type="ARBA" id="ARBA00032510"/>
    </source>
</evidence>
<dbReference type="Proteomes" id="UP000327424">
    <property type="component" value="Chromosome"/>
</dbReference>
<evidence type="ECO:0000256" key="7">
    <source>
        <dbReference type="ARBA" id="ARBA00013023"/>
    </source>
</evidence>
<evidence type="ECO:0000256" key="6">
    <source>
        <dbReference type="ARBA" id="ARBA00011245"/>
    </source>
</evidence>
<dbReference type="FunFam" id="3.40.1190.10:FF:000004">
    <property type="entry name" value="Dihydrofolate synthase/folylpolyglutamate synthase"/>
    <property type="match status" value="1"/>
</dbReference>
<dbReference type="InterPro" id="IPR018109">
    <property type="entry name" value="Folylpolyglutamate_synth_CS"/>
</dbReference>
<comment type="subunit">
    <text evidence="6">Monomer.</text>
</comment>
<evidence type="ECO:0000256" key="4">
    <source>
        <dbReference type="ARBA" id="ARBA00005150"/>
    </source>
</evidence>
<evidence type="ECO:0000256" key="23">
    <source>
        <dbReference type="PIRNR" id="PIRNR001563"/>
    </source>
</evidence>
<feature type="domain" description="Mur ligase central" evidence="25">
    <location>
        <begin position="52"/>
        <end position="276"/>
    </location>
</feature>
<dbReference type="NCBIfam" id="TIGR01499">
    <property type="entry name" value="folC"/>
    <property type="match status" value="1"/>
</dbReference>
<comment type="catalytic activity">
    <reaction evidence="19">
        <text>(6S)-5,6,7,8-tetrahydrofolyl-(gamma-L-Glu)(n) + L-glutamate + ATP = (6S)-5,6,7,8-tetrahydrofolyl-(gamma-L-Glu)(n+1) + ADP + phosphate + H(+)</text>
        <dbReference type="Rhea" id="RHEA:10580"/>
        <dbReference type="Rhea" id="RHEA-COMP:14738"/>
        <dbReference type="Rhea" id="RHEA-COMP:14740"/>
        <dbReference type="ChEBI" id="CHEBI:15378"/>
        <dbReference type="ChEBI" id="CHEBI:29985"/>
        <dbReference type="ChEBI" id="CHEBI:30616"/>
        <dbReference type="ChEBI" id="CHEBI:43474"/>
        <dbReference type="ChEBI" id="CHEBI:141005"/>
        <dbReference type="ChEBI" id="CHEBI:456216"/>
        <dbReference type="EC" id="6.3.2.17"/>
    </reaction>
</comment>
<dbReference type="KEGG" id="mmaa:FR932_03355"/>
<comment type="catalytic activity">
    <reaction evidence="21">
        <text>(6R)-5,10-methylenetetrahydrofolyl-(gamma-L-Glu)(n) + L-glutamate + ATP = (6R)-5,10-methylenetetrahydrofolyl-(gamma-L-Glu)(n+1) + ADP + phosphate + H(+)</text>
        <dbReference type="Rhea" id="RHEA:51912"/>
        <dbReference type="Rhea" id="RHEA-COMP:13257"/>
        <dbReference type="Rhea" id="RHEA-COMP:13258"/>
        <dbReference type="ChEBI" id="CHEBI:15378"/>
        <dbReference type="ChEBI" id="CHEBI:29985"/>
        <dbReference type="ChEBI" id="CHEBI:30616"/>
        <dbReference type="ChEBI" id="CHEBI:43474"/>
        <dbReference type="ChEBI" id="CHEBI:136572"/>
        <dbReference type="ChEBI" id="CHEBI:456216"/>
        <dbReference type="EC" id="6.3.2.17"/>
    </reaction>
</comment>
<dbReference type="InterPro" id="IPR004101">
    <property type="entry name" value="Mur_ligase_C"/>
</dbReference>
<comment type="function">
    <text evidence="2">Functions in two distinct reactions of the de novo folate biosynthetic pathway. Catalyzes the addition of a glutamate residue to dihydropteroate (7,8-dihydropteroate or H2Pte) to form dihydrofolate (7,8-dihydrofolate monoglutamate or H2Pte-Glu). Also catalyzes successive additions of L-glutamate to tetrahydrofolate or 10-formyltetrahydrofolate or 5,10-methylenetetrahydrofolate, leading to folylpolyglutamate derivatives.</text>
</comment>
<dbReference type="Gene3D" id="3.90.190.20">
    <property type="entry name" value="Mur ligase, C-terminal domain"/>
    <property type="match status" value="1"/>
</dbReference>
<evidence type="ECO:0000256" key="11">
    <source>
        <dbReference type="ARBA" id="ARBA00022723"/>
    </source>
</evidence>
<evidence type="ECO:0000256" key="10">
    <source>
        <dbReference type="ARBA" id="ARBA00022598"/>
    </source>
</evidence>
<dbReference type="EC" id="6.3.2.17" evidence="8"/>
<protein>
    <recommendedName>
        <fullName evidence="9">Dihydrofolate synthase/folylpolyglutamate synthase</fullName>
        <ecNumber evidence="7">6.3.2.12</ecNumber>
        <ecNumber evidence="8">6.3.2.17</ecNumber>
    </recommendedName>
    <alternativeName>
        <fullName evidence="18">Folylpoly-gamma-glutamate synthetase-dihydrofolate synthetase</fullName>
    </alternativeName>
    <alternativeName>
        <fullName evidence="16">Folylpolyglutamate synthetase</fullName>
    </alternativeName>
    <alternativeName>
        <fullName evidence="17">Tetrahydrofolylpolyglutamate synthase</fullName>
    </alternativeName>
</protein>
<evidence type="ECO:0000256" key="22">
    <source>
        <dbReference type="ARBA" id="ARBA00049161"/>
    </source>
</evidence>
<keyword evidence="11" id="KW-0479">Metal-binding</keyword>
<dbReference type="GO" id="GO:0008841">
    <property type="term" value="F:dihydrofolate synthase activity"/>
    <property type="evidence" value="ECO:0007669"/>
    <property type="project" value="UniProtKB-EC"/>
</dbReference>
<dbReference type="EC" id="6.3.2.12" evidence="7"/>
<evidence type="ECO:0000256" key="20">
    <source>
        <dbReference type="ARBA" id="ARBA00047808"/>
    </source>
</evidence>
<evidence type="ECO:0000256" key="15">
    <source>
        <dbReference type="ARBA" id="ARBA00022909"/>
    </source>
</evidence>
<name>A0A5J6WIC8_MORMI</name>
<dbReference type="SUPFAM" id="SSF53623">
    <property type="entry name" value="MurD-like peptide ligases, catalytic domain"/>
    <property type="match status" value="1"/>
</dbReference>
<dbReference type="PIRSF" id="PIRSF001563">
    <property type="entry name" value="Folylpolyglu_synth"/>
    <property type="match status" value="1"/>
</dbReference>
<evidence type="ECO:0000256" key="12">
    <source>
        <dbReference type="ARBA" id="ARBA00022741"/>
    </source>
</evidence>
<dbReference type="InterPro" id="IPR036615">
    <property type="entry name" value="Mur_ligase_C_dom_sf"/>
</dbReference>
<comment type="pathway">
    <text evidence="4">Cofactor biosynthesis; tetrahydrofolylpolyglutamate biosynthesis.</text>
</comment>
<keyword evidence="15" id="KW-0289">Folate biosynthesis</keyword>
<dbReference type="PANTHER" id="PTHR11136">
    <property type="entry name" value="FOLYLPOLYGLUTAMATE SYNTHASE-RELATED"/>
    <property type="match status" value="1"/>
</dbReference>
<dbReference type="GO" id="GO:0005524">
    <property type="term" value="F:ATP binding"/>
    <property type="evidence" value="ECO:0007669"/>
    <property type="project" value="UniProtKB-KW"/>
</dbReference>
<evidence type="ECO:0000313" key="27">
    <source>
        <dbReference type="Proteomes" id="UP000327424"/>
    </source>
</evidence>
<accession>A0A5J6WIC8</accession>
<evidence type="ECO:0000256" key="1">
    <source>
        <dbReference type="ARBA" id="ARBA00001946"/>
    </source>
</evidence>
<keyword evidence="10 23" id="KW-0436">Ligase</keyword>
<keyword evidence="12 23" id="KW-0547">Nucleotide-binding</keyword>
<dbReference type="Pfam" id="PF08245">
    <property type="entry name" value="Mur_ligase_M"/>
    <property type="match status" value="1"/>
</dbReference>
<comment type="catalytic activity">
    <reaction evidence="20">
        <text>10-formyltetrahydrofolyl-(gamma-L-Glu)(n) + L-glutamate + ATP = 10-formyltetrahydrofolyl-(gamma-L-Glu)(n+1) + ADP + phosphate + H(+)</text>
        <dbReference type="Rhea" id="RHEA:51904"/>
        <dbReference type="Rhea" id="RHEA-COMP:13088"/>
        <dbReference type="Rhea" id="RHEA-COMP:14300"/>
        <dbReference type="ChEBI" id="CHEBI:15378"/>
        <dbReference type="ChEBI" id="CHEBI:29985"/>
        <dbReference type="ChEBI" id="CHEBI:30616"/>
        <dbReference type="ChEBI" id="CHEBI:43474"/>
        <dbReference type="ChEBI" id="CHEBI:134413"/>
        <dbReference type="ChEBI" id="CHEBI:456216"/>
        <dbReference type="EC" id="6.3.2.17"/>
    </reaction>
</comment>
<organism evidence="26 27">
    <name type="scientific">Moritella marina ATCC 15381</name>
    <dbReference type="NCBI Taxonomy" id="1202962"/>
    <lineage>
        <taxon>Bacteria</taxon>
        <taxon>Pseudomonadati</taxon>
        <taxon>Pseudomonadota</taxon>
        <taxon>Gammaproteobacteria</taxon>
        <taxon>Alteromonadales</taxon>
        <taxon>Moritellaceae</taxon>
        <taxon>Moritella</taxon>
    </lineage>
</organism>
<evidence type="ECO:0000256" key="2">
    <source>
        <dbReference type="ARBA" id="ARBA00002714"/>
    </source>
</evidence>
<evidence type="ECO:0000256" key="5">
    <source>
        <dbReference type="ARBA" id="ARBA00008276"/>
    </source>
</evidence>
<evidence type="ECO:0000256" key="8">
    <source>
        <dbReference type="ARBA" id="ARBA00013025"/>
    </source>
</evidence>
<gene>
    <name evidence="26" type="primary">folC</name>
    <name evidence="26" type="ORF">FR932_03355</name>
</gene>
<dbReference type="UniPathway" id="UPA00077">
    <property type="reaction ID" value="UER00157"/>
</dbReference>
<dbReference type="InterPro" id="IPR001645">
    <property type="entry name" value="Folylpolyglutamate_synth"/>
</dbReference>
<evidence type="ECO:0000256" key="21">
    <source>
        <dbReference type="ARBA" id="ARBA00049035"/>
    </source>
</evidence>
<dbReference type="InterPro" id="IPR036565">
    <property type="entry name" value="Mur-like_cat_sf"/>
</dbReference>
<comment type="pathway">
    <text evidence="3">Cofactor biosynthesis; tetrahydrofolate biosynthesis; 7,8-dihydrofolate from 2-amino-4-hydroxy-6-hydroxymethyl-7,8-dihydropteridine diphosphate and 4-aminobenzoate: step 2/2.</text>
</comment>
<dbReference type="PANTHER" id="PTHR11136:SF0">
    <property type="entry name" value="DIHYDROFOLATE SYNTHETASE-RELATED"/>
    <property type="match status" value="1"/>
</dbReference>
<sequence>MLNSINKSQSLADWLCYLESIHPVNIEMGLGRIGRVAADLALTTFDAKVITVAGTNGKGSTCAFLERILLDAGFNVGVTSSPHIQDYRERVRVNGNMLTAQAHADSFAFIEAGRGDTTLTYFEFTTLSALKLFQDAALDVVILEVGLGGRLDASNIVSADVAVVTTIDIDHADWLGTDKAVIAREKSGIFRHGKKAICGVIDPPVTIAEYANEIGADLIAVNRDYHYSQATNSWDWQLGSNTQPATDASSPASVLSFADLVIPQLPLQNAATAIAAVQALGLAVPEQAIRSGVANARLPGRMQQLGSAPQQYLDVAHNPESARYLAAQLNRLKQQAGLPVKVIAVVGMLKDKDIAASLAALTAVVDSWHLAPLHSERAAPCQQIEQGLADAMQLSSKTHDSLRQQPMSHDTIAQAWQSANQRADCNDIIIGFGSFFTVAEITQHISG</sequence>
<dbReference type="GO" id="GO:0005737">
    <property type="term" value="C:cytoplasm"/>
    <property type="evidence" value="ECO:0007669"/>
    <property type="project" value="TreeGrafter"/>
</dbReference>
<dbReference type="GO" id="GO:0046872">
    <property type="term" value="F:metal ion binding"/>
    <property type="evidence" value="ECO:0007669"/>
    <property type="project" value="UniProtKB-KW"/>
</dbReference>
<evidence type="ECO:0000313" key="26">
    <source>
        <dbReference type="EMBL" id="QFI36931.1"/>
    </source>
</evidence>
<feature type="domain" description="Mur ligase C-terminal" evidence="24">
    <location>
        <begin position="300"/>
        <end position="435"/>
    </location>
</feature>
<evidence type="ECO:0000256" key="17">
    <source>
        <dbReference type="ARBA" id="ARBA00030592"/>
    </source>
</evidence>
<dbReference type="PROSITE" id="PS01011">
    <property type="entry name" value="FOLYLPOLYGLU_SYNT_1"/>
    <property type="match status" value="1"/>
</dbReference>
<evidence type="ECO:0000259" key="24">
    <source>
        <dbReference type="Pfam" id="PF02875"/>
    </source>
</evidence>